<keyword evidence="6" id="KW-0206">Cytoskeleton</keyword>
<evidence type="ECO:0000256" key="3">
    <source>
        <dbReference type="ARBA" id="ARBA00022701"/>
    </source>
</evidence>
<keyword evidence="5" id="KW-0175">Coiled coil</keyword>
<keyword evidence="3" id="KW-0493">Microtubule</keyword>
<protein>
    <submittedName>
        <fullName evidence="8">Restin homolog</fullName>
    </submittedName>
</protein>
<dbReference type="PROSITE" id="PS50245">
    <property type="entry name" value="CAP_GLY_2"/>
    <property type="match status" value="1"/>
</dbReference>
<evidence type="ECO:0000256" key="4">
    <source>
        <dbReference type="ARBA" id="ARBA00023017"/>
    </source>
</evidence>
<dbReference type="Gene3D" id="2.30.30.190">
    <property type="entry name" value="CAP Gly-rich-like domain"/>
    <property type="match status" value="1"/>
</dbReference>
<sequence length="316" mass="35062">MHQPLIVDCTIPQPAANHSDASVRTFTSSPTNLSPDSLFSYNHTSPPSSTDSSHISEKCLESISPELRGYIQQPPLIIGDRVLVGPAKRHGTIAYIGPTHFAAGNWAGVVLDTDKGRHDGATHGLRYFSCPPKRGLFCLLDALERIKTVKYCFGSHDVKCYKMVTCYARPKQRRPTNLATRYGVPFIRKSFRCDQKTGCDRNQTSSMQQTNVVNEVTYLDNCSSPRRPAKSQIPFTVRGMPLKLLPTSDSSDVIVASACLSAKPCQMPQEKFEFLPAGPTPRVDLDISCSFEAHYASLYIRMCRRWPTTSSLMPIS</sequence>
<gene>
    <name evidence="8" type="ORF">CLF_109290</name>
</gene>
<feature type="domain" description="CAP-Gly" evidence="7">
    <location>
        <begin position="97"/>
        <end position="139"/>
    </location>
</feature>
<dbReference type="GO" id="GO:0030286">
    <property type="term" value="C:dynein complex"/>
    <property type="evidence" value="ECO:0007669"/>
    <property type="project" value="UniProtKB-KW"/>
</dbReference>
<dbReference type="EMBL" id="DF144107">
    <property type="protein sequence ID" value="GAA29204.2"/>
    <property type="molecule type" value="Genomic_DNA"/>
</dbReference>
<dbReference type="InterPro" id="IPR036859">
    <property type="entry name" value="CAP-Gly_dom_sf"/>
</dbReference>
<dbReference type="AlphaFoldDB" id="H2KUJ7"/>
<dbReference type="SUPFAM" id="SSF74924">
    <property type="entry name" value="Cap-Gly domain"/>
    <property type="match status" value="1"/>
</dbReference>
<evidence type="ECO:0000256" key="5">
    <source>
        <dbReference type="ARBA" id="ARBA00023054"/>
    </source>
</evidence>
<dbReference type="Pfam" id="PF01302">
    <property type="entry name" value="CAP_GLY"/>
    <property type="match status" value="1"/>
</dbReference>
<dbReference type="SMART" id="SM01052">
    <property type="entry name" value="CAP_GLY"/>
    <property type="match status" value="1"/>
</dbReference>
<reference evidence="8" key="1">
    <citation type="journal article" date="2011" name="Genome Biol.">
        <title>The draft genome of the carcinogenic human liver fluke Clonorchis sinensis.</title>
        <authorList>
            <person name="Wang X."/>
            <person name="Chen W."/>
            <person name="Huang Y."/>
            <person name="Sun J."/>
            <person name="Men J."/>
            <person name="Liu H."/>
            <person name="Luo F."/>
            <person name="Guo L."/>
            <person name="Lv X."/>
            <person name="Deng C."/>
            <person name="Zhou C."/>
            <person name="Fan Y."/>
            <person name="Li X."/>
            <person name="Huang L."/>
            <person name="Hu Y."/>
            <person name="Liang C."/>
            <person name="Hu X."/>
            <person name="Xu J."/>
            <person name="Yu X."/>
        </authorList>
    </citation>
    <scope>NUCLEOTIDE SEQUENCE [LARGE SCALE GENOMIC DNA]</scope>
    <source>
        <strain evidence="8">Henan</strain>
    </source>
</reference>
<dbReference type="PANTHER" id="PTHR18916">
    <property type="entry name" value="DYNACTIN 1-RELATED MICROTUBULE-BINDING"/>
    <property type="match status" value="1"/>
</dbReference>
<organism evidence="8 9">
    <name type="scientific">Clonorchis sinensis</name>
    <name type="common">Chinese liver fluke</name>
    <dbReference type="NCBI Taxonomy" id="79923"/>
    <lineage>
        <taxon>Eukaryota</taxon>
        <taxon>Metazoa</taxon>
        <taxon>Spiralia</taxon>
        <taxon>Lophotrochozoa</taxon>
        <taxon>Platyhelminthes</taxon>
        <taxon>Trematoda</taxon>
        <taxon>Digenea</taxon>
        <taxon>Opisthorchiida</taxon>
        <taxon>Opisthorchiata</taxon>
        <taxon>Opisthorchiidae</taxon>
        <taxon>Clonorchis</taxon>
    </lineage>
</organism>
<comment type="subcellular location">
    <subcellularLocation>
        <location evidence="1">Cytoplasm</location>
        <location evidence="1">Cytoskeleton</location>
        <location evidence="1">Spindle</location>
    </subcellularLocation>
</comment>
<name>H2KUJ7_CLOSI</name>
<keyword evidence="4" id="KW-0243">Dynein</keyword>
<accession>H2KUJ7</accession>
<dbReference type="Proteomes" id="UP000008909">
    <property type="component" value="Unassembled WGS sequence"/>
</dbReference>
<evidence type="ECO:0000256" key="6">
    <source>
        <dbReference type="ARBA" id="ARBA00023212"/>
    </source>
</evidence>
<evidence type="ECO:0000313" key="8">
    <source>
        <dbReference type="EMBL" id="GAA29204.2"/>
    </source>
</evidence>
<evidence type="ECO:0000256" key="2">
    <source>
        <dbReference type="ARBA" id="ARBA00022490"/>
    </source>
</evidence>
<dbReference type="PANTHER" id="PTHR18916:SF6">
    <property type="entry name" value="DYNACTIN SUBUNIT 1"/>
    <property type="match status" value="1"/>
</dbReference>
<keyword evidence="2" id="KW-0963">Cytoplasm</keyword>
<evidence type="ECO:0000256" key="1">
    <source>
        <dbReference type="ARBA" id="ARBA00004186"/>
    </source>
</evidence>
<evidence type="ECO:0000259" key="7">
    <source>
        <dbReference type="PROSITE" id="PS50245"/>
    </source>
</evidence>
<keyword evidence="9" id="KW-1185">Reference proteome</keyword>
<dbReference type="GO" id="GO:0005819">
    <property type="term" value="C:spindle"/>
    <property type="evidence" value="ECO:0007669"/>
    <property type="project" value="UniProtKB-SubCell"/>
</dbReference>
<dbReference type="GO" id="GO:0005874">
    <property type="term" value="C:microtubule"/>
    <property type="evidence" value="ECO:0007669"/>
    <property type="project" value="UniProtKB-KW"/>
</dbReference>
<dbReference type="InterPro" id="IPR000938">
    <property type="entry name" value="CAP-Gly_domain"/>
</dbReference>
<proteinExistence type="predicted"/>
<evidence type="ECO:0000313" key="9">
    <source>
        <dbReference type="Proteomes" id="UP000008909"/>
    </source>
</evidence>